<dbReference type="PANTHER" id="PTHR48063">
    <property type="entry name" value="LRR RECEPTOR-LIKE KINASE"/>
    <property type="match status" value="1"/>
</dbReference>
<evidence type="ECO:0000256" key="2">
    <source>
        <dbReference type="ARBA" id="ARBA00009592"/>
    </source>
</evidence>
<feature type="non-terminal residue" evidence="15">
    <location>
        <position position="1"/>
    </location>
</feature>
<dbReference type="EMBL" id="QJKJ01001235">
    <property type="protein sequence ID" value="RDY08658.1"/>
    <property type="molecule type" value="Genomic_DNA"/>
</dbReference>
<keyword evidence="5" id="KW-0812">Transmembrane</keyword>
<dbReference type="FunFam" id="3.80.10.10:FF:000041">
    <property type="entry name" value="LRR receptor-like serine/threonine-protein kinase ERECTA"/>
    <property type="match status" value="1"/>
</dbReference>
<keyword evidence="8" id="KW-1133">Transmembrane helix</keyword>
<dbReference type="Pfam" id="PF13855">
    <property type="entry name" value="LRR_8"/>
    <property type="match status" value="1"/>
</dbReference>
<evidence type="ECO:0000256" key="4">
    <source>
        <dbReference type="ARBA" id="ARBA00022614"/>
    </source>
</evidence>
<organism evidence="15 16">
    <name type="scientific">Mucuna pruriens</name>
    <name type="common">Velvet bean</name>
    <name type="synonym">Dolichos pruriens</name>
    <dbReference type="NCBI Taxonomy" id="157652"/>
    <lineage>
        <taxon>Eukaryota</taxon>
        <taxon>Viridiplantae</taxon>
        <taxon>Streptophyta</taxon>
        <taxon>Embryophyta</taxon>
        <taxon>Tracheophyta</taxon>
        <taxon>Spermatophyta</taxon>
        <taxon>Magnoliopsida</taxon>
        <taxon>eudicotyledons</taxon>
        <taxon>Gunneridae</taxon>
        <taxon>Pentapetalae</taxon>
        <taxon>rosids</taxon>
        <taxon>fabids</taxon>
        <taxon>Fabales</taxon>
        <taxon>Fabaceae</taxon>
        <taxon>Papilionoideae</taxon>
        <taxon>50 kb inversion clade</taxon>
        <taxon>NPAAA clade</taxon>
        <taxon>indigoferoid/millettioid clade</taxon>
        <taxon>Phaseoleae</taxon>
        <taxon>Mucuna</taxon>
    </lineage>
</organism>
<dbReference type="STRING" id="157652.A0A371I0S9"/>
<feature type="non-terminal residue" evidence="15">
    <location>
        <position position="451"/>
    </location>
</feature>
<evidence type="ECO:0000256" key="11">
    <source>
        <dbReference type="ARBA" id="ARBA00023180"/>
    </source>
</evidence>
<dbReference type="Proteomes" id="UP000257109">
    <property type="component" value="Unassembled WGS sequence"/>
</dbReference>
<feature type="domain" description="Disease resistance R13L4/SHOC-2-like LRR" evidence="14">
    <location>
        <begin position="294"/>
        <end position="447"/>
    </location>
</feature>
<dbReference type="InterPro" id="IPR055414">
    <property type="entry name" value="LRR_R13L4/SHOC2-like"/>
</dbReference>
<dbReference type="InterPro" id="IPR003591">
    <property type="entry name" value="Leu-rich_rpt_typical-subtyp"/>
</dbReference>
<keyword evidence="9" id="KW-0472">Membrane</keyword>
<evidence type="ECO:0000256" key="6">
    <source>
        <dbReference type="ARBA" id="ARBA00022729"/>
    </source>
</evidence>
<keyword evidence="3" id="KW-1003">Cell membrane</keyword>
<keyword evidence="6 12" id="KW-0732">Signal</keyword>
<feature type="chain" id="PRO_5016705005" evidence="12">
    <location>
        <begin position="23"/>
        <end position="451"/>
    </location>
</feature>
<dbReference type="GO" id="GO:0005886">
    <property type="term" value="C:plasma membrane"/>
    <property type="evidence" value="ECO:0007669"/>
    <property type="project" value="UniProtKB-SubCell"/>
</dbReference>
<evidence type="ECO:0000256" key="1">
    <source>
        <dbReference type="ARBA" id="ARBA00004251"/>
    </source>
</evidence>
<dbReference type="SUPFAM" id="SSF52058">
    <property type="entry name" value="L domain-like"/>
    <property type="match status" value="1"/>
</dbReference>
<dbReference type="InterPro" id="IPR046956">
    <property type="entry name" value="RLP23-like"/>
</dbReference>
<dbReference type="Pfam" id="PF00560">
    <property type="entry name" value="LRR_1"/>
    <property type="match status" value="1"/>
</dbReference>
<dbReference type="SUPFAM" id="SSF52047">
    <property type="entry name" value="RNI-like"/>
    <property type="match status" value="1"/>
</dbReference>
<feature type="domain" description="Leucine-rich repeat-containing N-terminal plant-type" evidence="13">
    <location>
        <begin position="33"/>
        <end position="73"/>
    </location>
</feature>
<evidence type="ECO:0000259" key="14">
    <source>
        <dbReference type="Pfam" id="PF23598"/>
    </source>
</evidence>
<dbReference type="AlphaFoldDB" id="A0A371I0S9"/>
<dbReference type="SMART" id="SM00369">
    <property type="entry name" value="LRR_TYP"/>
    <property type="match status" value="4"/>
</dbReference>
<dbReference type="Pfam" id="PF23598">
    <property type="entry name" value="LRR_14"/>
    <property type="match status" value="1"/>
</dbReference>
<evidence type="ECO:0000256" key="3">
    <source>
        <dbReference type="ARBA" id="ARBA00022475"/>
    </source>
</evidence>
<dbReference type="InterPro" id="IPR001611">
    <property type="entry name" value="Leu-rich_rpt"/>
</dbReference>
<evidence type="ECO:0000256" key="5">
    <source>
        <dbReference type="ARBA" id="ARBA00022692"/>
    </source>
</evidence>
<keyword evidence="16" id="KW-1185">Reference proteome</keyword>
<feature type="signal peptide" evidence="12">
    <location>
        <begin position="1"/>
        <end position="22"/>
    </location>
</feature>
<evidence type="ECO:0000313" key="16">
    <source>
        <dbReference type="Proteomes" id="UP000257109"/>
    </source>
</evidence>
<name>A0A371I0S9_MUCPR</name>
<evidence type="ECO:0000256" key="7">
    <source>
        <dbReference type="ARBA" id="ARBA00022737"/>
    </source>
</evidence>
<dbReference type="Gene3D" id="3.80.10.10">
    <property type="entry name" value="Ribonuclease Inhibitor"/>
    <property type="match status" value="4"/>
</dbReference>
<keyword evidence="7" id="KW-0677">Repeat</keyword>
<accession>A0A371I0S9</accession>
<evidence type="ECO:0000256" key="10">
    <source>
        <dbReference type="ARBA" id="ARBA00023170"/>
    </source>
</evidence>
<dbReference type="InterPro" id="IPR032675">
    <property type="entry name" value="LRR_dom_sf"/>
</dbReference>
<dbReference type="OrthoDB" id="1431447at2759"/>
<evidence type="ECO:0000259" key="13">
    <source>
        <dbReference type="Pfam" id="PF08263"/>
    </source>
</evidence>
<proteinExistence type="inferred from homology"/>
<keyword evidence="11" id="KW-0325">Glycoprotein</keyword>
<keyword evidence="10" id="KW-0675">Receptor</keyword>
<gene>
    <name evidence="15" type="primary">ERECTA</name>
    <name evidence="15" type="ORF">CR513_07090</name>
</gene>
<comment type="subcellular location">
    <subcellularLocation>
        <location evidence="1">Cell membrane</location>
        <topology evidence="1">Single-pass type I membrane protein</topology>
    </subcellularLocation>
</comment>
<reference evidence="15" key="1">
    <citation type="submission" date="2018-05" db="EMBL/GenBank/DDBJ databases">
        <title>Draft genome of Mucuna pruriens seed.</title>
        <authorList>
            <person name="Nnadi N.E."/>
            <person name="Vos R."/>
            <person name="Hasami M.H."/>
            <person name="Devisetty U.K."/>
            <person name="Aguiy J.C."/>
        </authorList>
    </citation>
    <scope>NUCLEOTIDE SEQUENCE [LARGE SCALE GENOMIC DNA]</scope>
    <source>
        <strain evidence="15">JCA_2017</strain>
    </source>
</reference>
<evidence type="ECO:0000256" key="8">
    <source>
        <dbReference type="ARBA" id="ARBA00022989"/>
    </source>
</evidence>
<evidence type="ECO:0000313" key="15">
    <source>
        <dbReference type="EMBL" id="RDY08658.1"/>
    </source>
</evidence>
<evidence type="ECO:0000256" key="12">
    <source>
        <dbReference type="SAM" id="SignalP"/>
    </source>
</evidence>
<comment type="similarity">
    <text evidence="2">Belongs to the RLP family.</text>
</comment>
<protein>
    <submittedName>
        <fullName evidence="15">LRR receptor-like serine/threonine-protein kinase ERECTA</fullName>
    </submittedName>
</protein>
<dbReference type="Pfam" id="PF08263">
    <property type="entry name" value="LRRNT_2"/>
    <property type="match status" value="1"/>
</dbReference>
<dbReference type="PRINTS" id="PR00019">
    <property type="entry name" value="LEURICHRPT"/>
</dbReference>
<keyword evidence="4" id="KW-0433">Leucine-rich repeat</keyword>
<sequence>MNFSFFIVIFLNLFCLPFFTLRFGVSTEIECIPSEAEALLKLKHYLNDSSNTLSSWNSSAISNCCQWPAVVCNNVTAHVLQLHLNTSFFEGEINPCLADLKHLNYLNFSGNKLLGAGTPIPSFLATMTSLTHLDLSFTGFIGNIPHQIGNLSNLVYLDLSSNSLFAENLDWLSSLSKLEYLDLGGANLSKSFDWLHTLQALPSLTDLHLSWCTLPPYSQPSLLNFSSLLTLDLSFTSYTYYSSAISSIPRWIFGLRKLVSLQFWGNNIQGPIPDGIQNLTLLQNLDLSFNSLSSSIPDWLYGLHHLNFLNLAFNNLNGTISDALGNLTSLVELHLSSNQLEGTIPTSLGNLTSLVGLHLSNNQFSENPFESLRSLSKLSSLQIGHNHFEGVVKEDDLANLTSLEKFDASGNNFTLKVGPNWLPTFQLTHLDMSSWQLGPNFPSWIQSQNKL</sequence>
<dbReference type="InterPro" id="IPR013210">
    <property type="entry name" value="LRR_N_plant-typ"/>
</dbReference>
<comment type="caution">
    <text evidence="15">The sequence shown here is derived from an EMBL/GenBank/DDBJ whole genome shotgun (WGS) entry which is preliminary data.</text>
</comment>
<dbReference type="PANTHER" id="PTHR48063:SF63">
    <property type="entry name" value="LEUCINE-RICH RECEPTOR-LIKE KINASE FAMILY PROTEIN"/>
    <property type="match status" value="1"/>
</dbReference>
<dbReference type="GO" id="GO:0016301">
    <property type="term" value="F:kinase activity"/>
    <property type="evidence" value="ECO:0007669"/>
    <property type="project" value="UniProtKB-KW"/>
</dbReference>
<evidence type="ECO:0000256" key="9">
    <source>
        <dbReference type="ARBA" id="ARBA00023136"/>
    </source>
</evidence>